<keyword evidence="1" id="KW-0812">Transmembrane</keyword>
<feature type="transmembrane region" description="Helical" evidence="1">
    <location>
        <begin position="7"/>
        <end position="26"/>
    </location>
</feature>
<proteinExistence type="predicted"/>
<dbReference type="RefSeq" id="WP_254090341.1">
    <property type="nucleotide sequence ID" value="NZ_JAHESC010000013.1"/>
</dbReference>
<keyword evidence="1" id="KW-0472">Membrane</keyword>
<dbReference type="Proteomes" id="UP001319180">
    <property type="component" value="Unassembled WGS sequence"/>
</dbReference>
<evidence type="ECO:0000313" key="2">
    <source>
        <dbReference type="EMBL" id="MBT1687107.1"/>
    </source>
</evidence>
<dbReference type="AlphaFoldDB" id="A0AAP2D8W1"/>
<keyword evidence="3" id="KW-1185">Reference proteome</keyword>
<protein>
    <submittedName>
        <fullName evidence="2">Uncharacterized protein</fullName>
    </submittedName>
</protein>
<dbReference type="EMBL" id="JAHESC010000013">
    <property type="protein sequence ID" value="MBT1687107.1"/>
    <property type="molecule type" value="Genomic_DNA"/>
</dbReference>
<name>A0AAP2D8W1_9BACT</name>
<sequence>MNRKYTLIMAACILSISAMLFILYSFSPINEEIYRGNFNRKFLTNYPLIKVAEKKLDAGDFYISGVTKERVYVTSRSRPFNITIADSDLSNLTKKRITLTGIDSLKEPYQFKTNVEPPNFTLTNGVMALIMQGDTINWTAKKIFKDTIPYYFDEAIPAYKNSFALRSLSTRYNEFDLAIRNPNDTPSFKFNHTILEKQIDGQICISGNMVYNKQINKSIYVYTYRNQYLIIDEDFKTINRLNTIDTFKTAHLDIGNSKDGSTKMLGGSSFVTNIKSCSYDKYLFINSNVLAKNEDQITFLQSSVIDIYDIEKGEYLSSFHIPNYLNNHLSDFMIVENHLTAIFGKHLVVYELDKTIYPDPTKI</sequence>
<reference evidence="2 3" key="1">
    <citation type="submission" date="2021-05" db="EMBL/GenBank/DDBJ databases">
        <title>A Polyphasic approach of four new species of the genus Ohtaekwangia: Ohtaekwangia histidinii sp. nov., Ohtaekwangia cretensis sp. nov., Ohtaekwangia indiensis sp. nov., Ohtaekwangia reichenbachii sp. nov. from diverse environment.</title>
        <authorList>
            <person name="Octaviana S."/>
        </authorList>
    </citation>
    <scope>NUCLEOTIDE SEQUENCE [LARGE SCALE GENOMIC DNA]</scope>
    <source>
        <strain evidence="2 3">PWU37</strain>
    </source>
</reference>
<organism evidence="2 3">
    <name type="scientific">Dawidia soli</name>
    <dbReference type="NCBI Taxonomy" id="2782352"/>
    <lineage>
        <taxon>Bacteria</taxon>
        <taxon>Pseudomonadati</taxon>
        <taxon>Bacteroidota</taxon>
        <taxon>Cytophagia</taxon>
        <taxon>Cytophagales</taxon>
        <taxon>Chryseotaleaceae</taxon>
        <taxon>Dawidia</taxon>
    </lineage>
</organism>
<gene>
    <name evidence="2" type="ORF">KK078_11085</name>
</gene>
<evidence type="ECO:0000313" key="3">
    <source>
        <dbReference type="Proteomes" id="UP001319180"/>
    </source>
</evidence>
<accession>A0AAP2D8W1</accession>
<comment type="caution">
    <text evidence="2">The sequence shown here is derived from an EMBL/GenBank/DDBJ whole genome shotgun (WGS) entry which is preliminary data.</text>
</comment>
<evidence type="ECO:0000256" key="1">
    <source>
        <dbReference type="SAM" id="Phobius"/>
    </source>
</evidence>
<keyword evidence="1" id="KW-1133">Transmembrane helix</keyword>